<proteinExistence type="predicted"/>
<evidence type="ECO:0000313" key="1">
    <source>
        <dbReference type="EMBL" id="MXO71612.1"/>
    </source>
</evidence>
<evidence type="ECO:0000313" key="2">
    <source>
        <dbReference type="Proteomes" id="UP000466966"/>
    </source>
</evidence>
<dbReference type="InterPro" id="IPR040632">
    <property type="entry name" value="Sulfotransfer_4"/>
</dbReference>
<dbReference type="PANTHER" id="PTHR36978">
    <property type="entry name" value="P-LOOP CONTAINING NUCLEOTIDE TRIPHOSPHATE HYDROLASE"/>
    <property type="match status" value="1"/>
</dbReference>
<dbReference type="GO" id="GO:0016740">
    <property type="term" value="F:transferase activity"/>
    <property type="evidence" value="ECO:0007669"/>
    <property type="project" value="UniProtKB-KW"/>
</dbReference>
<dbReference type="AlphaFoldDB" id="A0A844YWV3"/>
<sequence>MALQVIGAAMPRTGTLSLKFALELLGFGPCYHMTEFIQHPEHRWKWAFAKLRPGLLDPLWDTYQATVDSPGCMMWRQLAQRFPQAKVILTRRDPDAWFDSVRETVGDPGHVKVMMRSPLAPGMLAQNPFGTKLDREAMTARFEQYGEAVKATIPAERLLVFEARDGWEPLCAFLGVPVPEIPYPRVNEREAMQQASGELQGNPMQQSFPVLQQHVRAYMEAQRQRLMAR</sequence>
<comment type="caution">
    <text evidence="1">The sequence shown here is derived from an EMBL/GenBank/DDBJ whole genome shotgun (WGS) entry which is preliminary data.</text>
</comment>
<dbReference type="RefSeq" id="WP_160771512.1">
    <property type="nucleotide sequence ID" value="NZ_WTYV01000002.1"/>
</dbReference>
<dbReference type="EMBL" id="WTYV01000002">
    <property type="protein sequence ID" value="MXO71612.1"/>
    <property type="molecule type" value="Genomic_DNA"/>
</dbReference>
<keyword evidence="2" id="KW-1185">Reference proteome</keyword>
<reference evidence="1 2" key="1">
    <citation type="submission" date="2019-12" db="EMBL/GenBank/DDBJ databases">
        <title>Genomic-based taxomic classification of the family Erythrobacteraceae.</title>
        <authorList>
            <person name="Xu L."/>
        </authorList>
    </citation>
    <scope>NUCLEOTIDE SEQUENCE [LARGE SCALE GENOMIC DNA]</scope>
    <source>
        <strain evidence="1 2">M0322</strain>
    </source>
</reference>
<dbReference type="Proteomes" id="UP000466966">
    <property type="component" value="Unassembled WGS sequence"/>
</dbReference>
<dbReference type="PANTHER" id="PTHR36978:SF4">
    <property type="entry name" value="P-LOOP CONTAINING NUCLEOSIDE TRIPHOSPHATE HYDROLASE PROTEIN"/>
    <property type="match status" value="1"/>
</dbReference>
<dbReference type="SUPFAM" id="SSF52540">
    <property type="entry name" value="P-loop containing nucleoside triphosphate hydrolases"/>
    <property type="match status" value="1"/>
</dbReference>
<accession>A0A844YWV3</accession>
<name>A0A844YWV3_9SPHN</name>
<organism evidence="1 2">
    <name type="scientific">Alteraurantiacibacter buctensis</name>
    <dbReference type="NCBI Taxonomy" id="1503981"/>
    <lineage>
        <taxon>Bacteria</taxon>
        <taxon>Pseudomonadati</taxon>
        <taxon>Pseudomonadota</taxon>
        <taxon>Alphaproteobacteria</taxon>
        <taxon>Sphingomonadales</taxon>
        <taxon>Erythrobacteraceae</taxon>
        <taxon>Alteraurantiacibacter</taxon>
    </lineage>
</organism>
<protein>
    <submittedName>
        <fullName evidence="1">Sulfotransferase family protein</fullName>
    </submittedName>
</protein>
<keyword evidence="1" id="KW-0808">Transferase</keyword>
<gene>
    <name evidence="1" type="ORF">GRI99_08145</name>
</gene>
<dbReference type="OrthoDB" id="9806624at2"/>
<dbReference type="InterPro" id="IPR027417">
    <property type="entry name" value="P-loop_NTPase"/>
</dbReference>
<dbReference type="Pfam" id="PF17784">
    <property type="entry name" value="Sulfotransfer_4"/>
    <property type="match status" value="1"/>
</dbReference>
<dbReference type="Gene3D" id="3.40.50.300">
    <property type="entry name" value="P-loop containing nucleotide triphosphate hydrolases"/>
    <property type="match status" value="1"/>
</dbReference>